<evidence type="ECO:0000256" key="13">
    <source>
        <dbReference type="ARBA" id="ARBA00023319"/>
    </source>
</evidence>
<dbReference type="FunFam" id="2.60.40.10:FF:000582">
    <property type="entry name" value="T-lymphocyte activation antigen CD86"/>
    <property type="match status" value="1"/>
</dbReference>
<dbReference type="GO" id="GO:0046649">
    <property type="term" value="P:lymphocyte activation"/>
    <property type="evidence" value="ECO:0007669"/>
    <property type="project" value="UniProtKB-ARBA"/>
</dbReference>
<evidence type="ECO:0000256" key="12">
    <source>
        <dbReference type="ARBA" id="ARBA00023180"/>
    </source>
</evidence>
<keyword evidence="13" id="KW-0393">Immunoglobulin domain</keyword>
<keyword evidence="3 18" id="KW-0812">Transmembrane</keyword>
<evidence type="ECO:0000256" key="1">
    <source>
        <dbReference type="ARBA" id="ARBA00004251"/>
    </source>
</evidence>
<evidence type="ECO:0000256" key="5">
    <source>
        <dbReference type="ARBA" id="ARBA00022843"/>
    </source>
</evidence>
<accession>Q8K3J3</accession>
<feature type="signal peptide" evidence="19">
    <location>
        <begin position="1"/>
        <end position="23"/>
    </location>
</feature>
<dbReference type="GO" id="GO:0002250">
    <property type="term" value="P:adaptive immune response"/>
    <property type="evidence" value="ECO:0007669"/>
    <property type="project" value="UniProtKB-KW"/>
</dbReference>
<dbReference type="GO" id="GO:0009897">
    <property type="term" value="C:external side of plasma membrane"/>
    <property type="evidence" value="ECO:0007669"/>
    <property type="project" value="TreeGrafter"/>
</dbReference>
<dbReference type="PANTHER" id="PTHR25466">
    <property type="entry name" value="T-LYMPHOCYTE ACTIVATION ANTIGEN"/>
    <property type="match status" value="1"/>
</dbReference>
<evidence type="ECO:0000256" key="4">
    <source>
        <dbReference type="ARBA" id="ARBA00022729"/>
    </source>
</evidence>
<comment type="subcellular location">
    <subcellularLocation>
        <location evidence="1">Cell membrane</location>
        <topology evidence="1">Single-pass type I membrane protein</topology>
    </subcellularLocation>
</comment>
<evidence type="ECO:0000256" key="10">
    <source>
        <dbReference type="ARBA" id="ARBA00023157"/>
    </source>
</evidence>
<keyword evidence="9 18" id="KW-0472">Membrane</keyword>
<dbReference type="GO" id="GO:0071222">
    <property type="term" value="P:cellular response to lipopolysaccharide"/>
    <property type="evidence" value="ECO:0007669"/>
    <property type="project" value="TreeGrafter"/>
</dbReference>
<evidence type="ECO:0000256" key="6">
    <source>
        <dbReference type="ARBA" id="ARBA00022859"/>
    </source>
</evidence>
<protein>
    <recommendedName>
        <fullName evidence="16">T-lymphocyte activation antigen CD86</fullName>
    </recommendedName>
    <alternativeName>
        <fullName evidence="17">Activation B7-2 antigen</fullName>
    </alternativeName>
</protein>
<evidence type="ECO:0000256" key="17">
    <source>
        <dbReference type="ARBA" id="ARBA00078929"/>
    </source>
</evidence>
<dbReference type="Pfam" id="PF07686">
    <property type="entry name" value="V-set"/>
    <property type="match status" value="1"/>
</dbReference>
<evidence type="ECO:0000256" key="16">
    <source>
        <dbReference type="ARBA" id="ARBA00074065"/>
    </source>
</evidence>
<evidence type="ECO:0000313" key="21">
    <source>
        <dbReference type="EMBL" id="AAM34433.1"/>
    </source>
</evidence>
<evidence type="ECO:0000256" key="2">
    <source>
        <dbReference type="ARBA" id="ARBA00022475"/>
    </source>
</evidence>
<evidence type="ECO:0000256" key="9">
    <source>
        <dbReference type="ARBA" id="ARBA00023136"/>
    </source>
</evidence>
<evidence type="ECO:0000256" key="8">
    <source>
        <dbReference type="ARBA" id="ARBA00023130"/>
    </source>
</evidence>
<evidence type="ECO:0000256" key="19">
    <source>
        <dbReference type="SAM" id="SignalP"/>
    </source>
</evidence>
<dbReference type="InterPro" id="IPR037677">
    <property type="entry name" value="CD86_IgV"/>
</dbReference>
<dbReference type="Gene3D" id="2.60.40.10">
    <property type="entry name" value="Immunoglobulins"/>
    <property type="match status" value="2"/>
</dbReference>
<keyword evidence="10" id="KW-1015">Disulfide bond</keyword>
<dbReference type="FunFam" id="2.60.40.10:FF:000765">
    <property type="entry name" value="CD86 isoform 1"/>
    <property type="match status" value="1"/>
</dbReference>
<evidence type="ECO:0000256" key="3">
    <source>
        <dbReference type="ARBA" id="ARBA00022692"/>
    </source>
</evidence>
<evidence type="ECO:0000259" key="20">
    <source>
        <dbReference type="PROSITE" id="PS50835"/>
    </source>
</evidence>
<dbReference type="InterPro" id="IPR013783">
    <property type="entry name" value="Ig-like_fold"/>
</dbReference>
<dbReference type="RefSeq" id="XP_060226323.1">
    <property type="nucleotide sequence ID" value="XM_060370340.1"/>
</dbReference>
<dbReference type="InterPro" id="IPR051713">
    <property type="entry name" value="T-cell_Activation_Regulation"/>
</dbReference>
<sequence length="289" mass="32664">MDPRRIMELGILLLVTAFTLSGAASMKIQAYFNSTACLPCPHSKVQNMSLSELVVFWQDQKKLVLYEHYLGREKSNSVNAKYLGRTSFDEHNWALRLPNVQITDMGSYDCYIQQKRPTGSVILQQTNMELSVVANFSEPEIELAQNVTRNSGINLTCTSEHGFPKPMKMYFLIINSTNKQGDDMEISQDNVTELFSVSTSLSLPFPEDAYNVTFWCVLETKSMNISSRPFSVVLPEPRPVQENWRVTVVVAVVVAVLGAVLPLIIYFLCSCWSRRKDARRSRSRVASVS</sequence>
<organism evidence="21">
    <name type="scientific">Meriones unguiculatus</name>
    <name type="common">Mongolian jird</name>
    <name type="synonym">Gerbillus unguiculatus</name>
    <dbReference type="NCBI Taxonomy" id="10047"/>
    <lineage>
        <taxon>Eukaryota</taxon>
        <taxon>Metazoa</taxon>
        <taxon>Chordata</taxon>
        <taxon>Craniata</taxon>
        <taxon>Vertebrata</taxon>
        <taxon>Euteleostomi</taxon>
        <taxon>Mammalia</taxon>
        <taxon>Eutheria</taxon>
        <taxon>Euarchontoglires</taxon>
        <taxon>Glires</taxon>
        <taxon>Rodentia</taxon>
        <taxon>Myomorpha</taxon>
        <taxon>Muroidea</taxon>
        <taxon>Muridae</taxon>
        <taxon>Gerbillinae</taxon>
        <taxon>Meriones</taxon>
    </lineage>
</organism>
<name>Q8K3J3_MERUN</name>
<dbReference type="CDD" id="cd16087">
    <property type="entry name" value="IgV_CD86"/>
    <property type="match status" value="1"/>
</dbReference>
<dbReference type="PANTHER" id="PTHR25466:SF2">
    <property type="entry name" value="T-LYMPHOCYTE ACTIVATION ANTIGEN CD86"/>
    <property type="match status" value="1"/>
</dbReference>
<evidence type="ECO:0000256" key="7">
    <source>
        <dbReference type="ARBA" id="ARBA00022989"/>
    </source>
</evidence>
<reference evidence="21" key="1">
    <citation type="submission" date="2002-04" db="EMBL/GenBank/DDBJ databases">
        <title>Cloning and characterization of gerbil B7.1 and B7.2.</title>
        <authorList>
            <person name="Gaucher D."/>
            <person name="Chadee K."/>
        </authorList>
    </citation>
    <scope>NUCLEOTIDE SEQUENCE</scope>
    <source>
        <tissue evidence="21">Spleen</tissue>
    </source>
</reference>
<dbReference type="GO" id="GO:0031295">
    <property type="term" value="P:T cell costimulation"/>
    <property type="evidence" value="ECO:0007669"/>
    <property type="project" value="TreeGrafter"/>
</dbReference>
<keyword evidence="5" id="KW-0832">Ubl conjugation</keyword>
<dbReference type="InterPro" id="IPR036179">
    <property type="entry name" value="Ig-like_dom_sf"/>
</dbReference>
<feature type="domain" description="Ig-like" evidence="20">
    <location>
        <begin position="3"/>
        <end position="131"/>
    </location>
</feature>
<comment type="function">
    <text evidence="14">Receptor involved in the costimulatory signal essential for T-lymphocyte proliferation and interleukin-2 production, by binding CD28 or CTLA-4. May play a critical role in the early events of T-cell activation and costimulation of naive T-cells, such as deciding between immunity and anergy that is made by T-cells within 24 hours after activation. Also involved in the regulation of B cells function, plays a role in regulating the level of IgG(1) produced. Upon CD40 engagement, activates NF-kappa-B signaling pathway via phospholipase C and protein kinase C activation.</text>
</comment>
<keyword evidence="2" id="KW-1003">Cell membrane</keyword>
<keyword evidence="11" id="KW-0675">Receptor</keyword>
<dbReference type="PROSITE" id="PS50835">
    <property type="entry name" value="IG_LIKE"/>
    <property type="match status" value="1"/>
</dbReference>
<dbReference type="SUPFAM" id="SSF48726">
    <property type="entry name" value="Immunoglobulin"/>
    <property type="match status" value="1"/>
</dbReference>
<evidence type="ECO:0000256" key="15">
    <source>
        <dbReference type="ARBA" id="ARBA00062369"/>
    </source>
</evidence>
<dbReference type="InterPro" id="IPR013106">
    <property type="entry name" value="Ig_V-set"/>
</dbReference>
<keyword evidence="4 19" id="KW-0732">Signal</keyword>
<keyword evidence="7 18" id="KW-1133">Transmembrane helix</keyword>
<feature type="chain" id="PRO_5004309436" description="T-lymphocyte activation antigen CD86" evidence="19">
    <location>
        <begin position="24"/>
        <end position="289"/>
    </location>
</feature>
<comment type="subunit">
    <text evidence="15">Homodimer. Interacts with MARCH8. Interacts (via cytoplasmic domain) with PHB1 and PHB2; the interactions increases after priming with CD40. Interacts with CD28.</text>
</comment>
<dbReference type="AlphaFoldDB" id="Q8K3J3"/>
<dbReference type="GO" id="GO:0007166">
    <property type="term" value="P:cell surface receptor signaling pathway"/>
    <property type="evidence" value="ECO:0007669"/>
    <property type="project" value="TreeGrafter"/>
</dbReference>
<dbReference type="EMBL" id="AY095931">
    <property type="protein sequence ID" value="AAM34433.1"/>
    <property type="molecule type" value="mRNA"/>
</dbReference>
<dbReference type="GeneID" id="110540129"/>
<evidence type="ECO:0000256" key="14">
    <source>
        <dbReference type="ARBA" id="ARBA00060284"/>
    </source>
</evidence>
<dbReference type="GO" id="GO:0042130">
    <property type="term" value="P:negative regulation of T cell proliferation"/>
    <property type="evidence" value="ECO:0007669"/>
    <property type="project" value="TreeGrafter"/>
</dbReference>
<dbReference type="GO" id="GO:0042102">
    <property type="term" value="P:positive regulation of T cell proliferation"/>
    <property type="evidence" value="ECO:0007669"/>
    <property type="project" value="TreeGrafter"/>
</dbReference>
<keyword evidence="6" id="KW-0391">Immunity</keyword>
<dbReference type="InterPro" id="IPR007110">
    <property type="entry name" value="Ig-like_dom"/>
</dbReference>
<keyword evidence="12" id="KW-0325">Glycoprotein</keyword>
<proteinExistence type="evidence at transcript level"/>
<keyword evidence="8" id="KW-1064">Adaptive immunity</keyword>
<evidence type="ECO:0000256" key="11">
    <source>
        <dbReference type="ARBA" id="ARBA00023170"/>
    </source>
</evidence>
<evidence type="ECO:0000256" key="18">
    <source>
        <dbReference type="SAM" id="Phobius"/>
    </source>
</evidence>
<dbReference type="CTD" id="942"/>
<feature type="transmembrane region" description="Helical" evidence="18">
    <location>
        <begin position="244"/>
        <end position="272"/>
    </location>
</feature>